<dbReference type="EMBL" id="JAVRHT010000005">
    <property type="protein sequence ID" value="MDT0630801.1"/>
    <property type="molecule type" value="Genomic_DNA"/>
</dbReference>
<dbReference type="RefSeq" id="WP_311662137.1">
    <property type="nucleotide sequence ID" value="NZ_JAVRHT010000005.1"/>
</dbReference>
<gene>
    <name evidence="1" type="ORF">RM540_03495</name>
</gene>
<proteinExistence type="predicted"/>
<evidence type="ECO:0000313" key="2">
    <source>
        <dbReference type="Proteomes" id="UP001267426"/>
    </source>
</evidence>
<organism evidence="1 2">
    <name type="scientific">Rubrivirga litoralis</name>
    <dbReference type="NCBI Taxonomy" id="3075598"/>
    <lineage>
        <taxon>Bacteria</taxon>
        <taxon>Pseudomonadati</taxon>
        <taxon>Rhodothermota</taxon>
        <taxon>Rhodothermia</taxon>
        <taxon>Rhodothermales</taxon>
        <taxon>Rubricoccaceae</taxon>
        <taxon>Rubrivirga</taxon>
    </lineage>
</organism>
<evidence type="ECO:0000313" key="1">
    <source>
        <dbReference type="EMBL" id="MDT0630801.1"/>
    </source>
</evidence>
<comment type="caution">
    <text evidence="1">The sequence shown here is derived from an EMBL/GenBank/DDBJ whole genome shotgun (WGS) entry which is preliminary data.</text>
</comment>
<dbReference type="Proteomes" id="UP001267426">
    <property type="component" value="Unassembled WGS sequence"/>
</dbReference>
<reference evidence="1 2" key="1">
    <citation type="submission" date="2023-09" db="EMBL/GenBank/DDBJ databases">
        <authorList>
            <person name="Rey-Velasco X."/>
        </authorList>
    </citation>
    <scope>NUCLEOTIDE SEQUENCE [LARGE SCALE GENOMIC DNA]</scope>
    <source>
        <strain evidence="1 2">F394</strain>
    </source>
</reference>
<accession>A0ABU3BNL3</accession>
<sequence length="133" mass="13619">MARRLLVDADLDLTVDGRPVTVRGDGPRVVVDVGDAQTAWKVFGGRRPGRGAVRSLVDLLERFGVDVEVVLGGRPLASVGPSAVSGRLARAVGLGGVQIEGGAAAATAFADPRVRRGVVGGAFALGLLLGLRR</sequence>
<name>A0ABU3BNL3_9BACT</name>
<keyword evidence="2" id="KW-1185">Reference proteome</keyword>
<protein>
    <submittedName>
        <fullName evidence="1">Uncharacterized protein</fullName>
    </submittedName>
</protein>